<proteinExistence type="predicted"/>
<dbReference type="Gene3D" id="1.25.40.10">
    <property type="entry name" value="Tetratricopeptide repeat domain"/>
    <property type="match status" value="1"/>
</dbReference>
<sequence length="955" mass="105070">MDNLLVGKAHGDLSGRNILVPSKPVVQADKFELIDYDHYAEDAPLARDPMHLLVALALDDFEHVRSEGEDLIKVIINPHQAGMSGYARQFQEISRAVHEACAASFPARDLDDLWTPQCLLTLVGVALLRIGRTITAPDPDLARRWCYNLATAATERYCNQYDGTRSLNNPPAVDRPEIVDRYFEQEALTYRLAYGPFGVLSVQGRPGVGKSKLVDTVIRRLGGERRLIRRQTAPGYPLDVHELVELIGGRSADIAGGPGAALVRLESVLAEVREPVVIAIESAEQLLDPDAHRLLDLGMDEAFIMLNSDEDHRVSVVLEGPEGGVLAATESDQEPVRLHGLNFDHFVELLGRIDPGSRLNLKDLSTDECYELWRYSDGIPRIGELLYATVCQANVPLRALLEGLREHPHEPTAYLIRTLIDGMHPLRRKVMRALAVLGVPVPVRAMQETLGEVQPEQVRQSLGNLRADRLLRLESELFFLPGADARVILDQMPEEDRRRLSSAAADALERCAEPVPGNLADLRYHLAQVRALLRAGAFPLALQVMESIDRHLRAWNCTSVLLPYRMAVRGRLDSSALEKNNENELGGIYLALGALEDARGAYDCALTLAGTDAEPKVLARLHANLATVNLQSNYVEKARTGHEDALQRATEADDPIAAMGAMNGLADCHRSRGEYAKAIERATEAFELFRSAGFAALAEADVEGRSLAVGLAVRLSRWHAEQADLVMARKWLEEVRAIAEDTDAWRAAYLDTLADLNLYDGLRTGMVDEVIKTAGRAVDLALKVQDRQTLLQARQTLCVAHLRAGRLAEAAKSISRAGWHRPPGRHLVVLALEALTRRLIHDHDNAKDLFKKLQKEAGDRITKDTGLSVMPGTMVQVGRADFGARHLQGFALCGLVLAGRAEMASAVTSFRMPDVANPPYVPGLVERMVFMLERLDESAPQPGILQPAIDALRGA</sequence>
<comment type="caution">
    <text evidence="1">The sequence shown here is derived from an EMBL/GenBank/DDBJ whole genome shotgun (WGS) entry which is preliminary data.</text>
</comment>
<evidence type="ECO:0000313" key="1">
    <source>
        <dbReference type="EMBL" id="GAA1778489.1"/>
    </source>
</evidence>
<organism evidence="1 2">
    <name type="scientific">Luedemannella helvata</name>
    <dbReference type="NCBI Taxonomy" id="349315"/>
    <lineage>
        <taxon>Bacteria</taxon>
        <taxon>Bacillati</taxon>
        <taxon>Actinomycetota</taxon>
        <taxon>Actinomycetes</taxon>
        <taxon>Micromonosporales</taxon>
        <taxon>Micromonosporaceae</taxon>
        <taxon>Luedemannella</taxon>
    </lineage>
</organism>
<dbReference type="EMBL" id="BAAALS010000063">
    <property type="protein sequence ID" value="GAA1778489.1"/>
    <property type="molecule type" value="Genomic_DNA"/>
</dbReference>
<name>A0ABP4XK29_9ACTN</name>
<reference evidence="2" key="1">
    <citation type="journal article" date="2019" name="Int. J. Syst. Evol. Microbiol.">
        <title>The Global Catalogue of Microorganisms (GCM) 10K type strain sequencing project: providing services to taxonomists for standard genome sequencing and annotation.</title>
        <authorList>
            <consortium name="The Broad Institute Genomics Platform"/>
            <consortium name="The Broad Institute Genome Sequencing Center for Infectious Disease"/>
            <person name="Wu L."/>
            <person name="Ma J."/>
        </authorList>
    </citation>
    <scope>NUCLEOTIDE SEQUENCE [LARGE SCALE GENOMIC DNA]</scope>
    <source>
        <strain evidence="2">JCM 13249</strain>
    </source>
</reference>
<gene>
    <name evidence="1" type="ORF">GCM10009681_56690</name>
</gene>
<keyword evidence="2" id="KW-1185">Reference proteome</keyword>
<dbReference type="SUPFAM" id="SSF48452">
    <property type="entry name" value="TPR-like"/>
    <property type="match status" value="1"/>
</dbReference>
<evidence type="ECO:0000313" key="2">
    <source>
        <dbReference type="Proteomes" id="UP001500655"/>
    </source>
</evidence>
<dbReference type="InterPro" id="IPR011990">
    <property type="entry name" value="TPR-like_helical_dom_sf"/>
</dbReference>
<dbReference type="Proteomes" id="UP001500655">
    <property type="component" value="Unassembled WGS sequence"/>
</dbReference>
<protein>
    <submittedName>
        <fullName evidence="1">Tetratricopeptide repeat protein</fullName>
    </submittedName>
</protein>
<accession>A0ABP4XK29</accession>
<dbReference type="SUPFAM" id="SSF52540">
    <property type="entry name" value="P-loop containing nucleoside triphosphate hydrolases"/>
    <property type="match status" value="1"/>
</dbReference>
<dbReference type="InterPro" id="IPR027417">
    <property type="entry name" value="P-loop_NTPase"/>
</dbReference>